<dbReference type="RefSeq" id="WP_111899050.1">
    <property type="nucleotide sequence ID" value="NZ_CP033459.1"/>
</dbReference>
<keyword evidence="2" id="KW-1185">Reference proteome</keyword>
<reference evidence="1 2" key="1">
    <citation type="submission" date="2018-11" db="EMBL/GenBank/DDBJ databases">
        <authorList>
            <person name="Na S.W."/>
            <person name="Baik M."/>
        </authorList>
    </citation>
    <scope>NUCLEOTIDE SEQUENCE [LARGE SCALE GENOMIC DNA]</scope>
    <source>
        <strain evidence="1 2">E39</strain>
    </source>
</reference>
<proteinExistence type="predicted"/>
<name>A0A5P8E6S9_9BACT</name>
<dbReference type="Proteomes" id="UP000249375">
    <property type="component" value="Chromosome"/>
</dbReference>
<dbReference type="OrthoDB" id="32195at2"/>
<dbReference type="KEGG" id="alq:C7Y71_006200"/>
<dbReference type="REBASE" id="364090">
    <property type="entry name" value="AspE39McrCP"/>
</dbReference>
<dbReference type="Pfam" id="PF10117">
    <property type="entry name" value="McrBC"/>
    <property type="match status" value="1"/>
</dbReference>
<dbReference type="PANTHER" id="PTHR38733">
    <property type="entry name" value="PROTEIN MCRC"/>
    <property type="match status" value="1"/>
</dbReference>
<evidence type="ECO:0008006" key="3">
    <source>
        <dbReference type="Google" id="ProtNLM"/>
    </source>
</evidence>
<dbReference type="AlphaFoldDB" id="A0A5P8E6S9"/>
<accession>A0A5P8E6S9</accession>
<protein>
    <recommendedName>
        <fullName evidence="3">Restriction endonuclease</fullName>
    </recommendedName>
</protein>
<dbReference type="InterPro" id="IPR019292">
    <property type="entry name" value="McrC"/>
</dbReference>
<organism evidence="1 2">
    <name type="scientific">Pseudoprevotella muciniphila</name>
    <dbReference type="NCBI Taxonomy" id="2133944"/>
    <lineage>
        <taxon>Bacteria</taxon>
        <taxon>Pseudomonadati</taxon>
        <taxon>Bacteroidota</taxon>
        <taxon>Bacteroidia</taxon>
        <taxon>Bacteroidales</taxon>
        <taxon>Prevotellaceae</taxon>
        <taxon>Pseudoprevotella</taxon>
    </lineage>
</organism>
<dbReference type="PANTHER" id="PTHR38733:SF1">
    <property type="entry name" value="TYPE IV METHYL-DIRECTED RESTRICTION ENZYME ECOKMCRBC"/>
    <property type="match status" value="1"/>
</dbReference>
<sequence length="615" mass="71688">MSKKNPIITYEFGTLYIEGQVHKEGDIPIEETTFNNLWDFILSNKATDDTDVIMSVHTRGGRKFIKTGRYVGTIQTKNGQVIEVLPKIFKASGQQEKDKVVCRSVFLNMLRHFTDIKARSFQNVTLSTKKGFPILEVYISNYINAVEQLVLGGLKKNYAPVEENQRFLKGKLDITKQITKNITNKARFAIKYNKYIEDIPQNRIIVTTLRKLISDSHSTTNKAHISVLLTILADIPSSPNIENDLRIASTSNRLFTSYDMLIKWSKQFLLNRGFTTFAGSYVNQSLLFQAERLFEDFVAYLFRKYAPTYNVDAQNTRFFLVDRHNGKRMFQLRPDILVETDKNSPKYECIIIDTKWKAIDSSRPDRHYLIDMKDMYQLYAYGQKYRQGQTKEIGLDVIPKLVLVYPYSEKFTEYLPEFVYEDIKDKIGLKLMVVPFDLTDPFTYEKQIHNIIHCLDVKPEIQPIYRYEYDWKDNTIPLVAAEPTPLYVQTMLVGCYRSKEHLEWIKQNRLYNIRLGDRNGAISKSGLVVSASRLLLYDYKNPKEYQIFELDSSNHIIAKNDLMKSKGYPDLKPDREYLLYVITQEVGVKPYFDVESLRQTYAPKLRKGSPFFVNL</sequence>
<gene>
    <name evidence="1" type="ORF">C7Y71_006200</name>
</gene>
<evidence type="ECO:0000313" key="1">
    <source>
        <dbReference type="EMBL" id="QFQ12638.1"/>
    </source>
</evidence>
<dbReference type="EMBL" id="CP033459">
    <property type="protein sequence ID" value="QFQ12638.1"/>
    <property type="molecule type" value="Genomic_DNA"/>
</dbReference>
<evidence type="ECO:0000313" key="2">
    <source>
        <dbReference type="Proteomes" id="UP000249375"/>
    </source>
</evidence>